<dbReference type="Proteomes" id="UP000199139">
    <property type="component" value="Unassembled WGS sequence"/>
</dbReference>
<dbReference type="Gene3D" id="3.30.565.10">
    <property type="entry name" value="Histidine kinase-like ATPase, C-terminal domain"/>
    <property type="match status" value="1"/>
</dbReference>
<dbReference type="RefSeq" id="WP_062320093.1">
    <property type="nucleotide sequence ID" value="NZ_FPAI01000001.1"/>
</dbReference>
<proteinExistence type="predicted"/>
<dbReference type="GO" id="GO:0005886">
    <property type="term" value="C:plasma membrane"/>
    <property type="evidence" value="ECO:0007669"/>
    <property type="project" value="UniProtKB-SubCell"/>
</dbReference>
<comment type="subcellular location">
    <subcellularLocation>
        <location evidence="1">Cell membrane</location>
        <topology evidence="1">Multi-pass membrane protein</topology>
    </subcellularLocation>
</comment>
<feature type="domain" description="HAMP" evidence="8">
    <location>
        <begin position="303"/>
        <end position="355"/>
    </location>
</feature>
<evidence type="ECO:0000256" key="4">
    <source>
        <dbReference type="ARBA" id="ARBA00022679"/>
    </source>
</evidence>
<name>A0A1I6NYL4_9BACI</name>
<dbReference type="SUPFAM" id="SSF158472">
    <property type="entry name" value="HAMP domain-like"/>
    <property type="match status" value="1"/>
</dbReference>
<dbReference type="InterPro" id="IPR003594">
    <property type="entry name" value="HATPase_dom"/>
</dbReference>
<keyword evidence="4" id="KW-0808">Transferase</keyword>
<evidence type="ECO:0000256" key="7">
    <source>
        <dbReference type="SAM" id="Phobius"/>
    </source>
</evidence>
<accession>A0A1I6NYL4</accession>
<dbReference type="Gene3D" id="6.10.340.10">
    <property type="match status" value="1"/>
</dbReference>
<dbReference type="EMBL" id="BJWJ01000017">
    <property type="protein sequence ID" value="GEM04777.1"/>
    <property type="molecule type" value="Genomic_DNA"/>
</dbReference>
<organism evidence="10 11">
    <name type="scientific">Halolactibacillus miurensis</name>
    <dbReference type="NCBI Taxonomy" id="306541"/>
    <lineage>
        <taxon>Bacteria</taxon>
        <taxon>Bacillati</taxon>
        <taxon>Bacillota</taxon>
        <taxon>Bacilli</taxon>
        <taxon>Bacillales</taxon>
        <taxon>Bacillaceae</taxon>
        <taxon>Halolactibacillus</taxon>
    </lineage>
</organism>
<reference evidence="10 11" key="1">
    <citation type="submission" date="2016-10" db="EMBL/GenBank/DDBJ databases">
        <authorList>
            <person name="de Groot N.N."/>
        </authorList>
    </citation>
    <scope>NUCLEOTIDE SEQUENCE [LARGE SCALE GENOMIC DNA]</scope>
    <source>
        <strain evidence="10 11">DSM 17074</strain>
    </source>
</reference>
<evidence type="ECO:0000256" key="1">
    <source>
        <dbReference type="ARBA" id="ARBA00004651"/>
    </source>
</evidence>
<dbReference type="EMBL" id="FPAI01000001">
    <property type="protein sequence ID" value="SFS32955.1"/>
    <property type="molecule type" value="Genomic_DNA"/>
</dbReference>
<dbReference type="InterPro" id="IPR050640">
    <property type="entry name" value="Bact_2-comp_sensor_kinase"/>
</dbReference>
<dbReference type="PROSITE" id="PS50885">
    <property type="entry name" value="HAMP"/>
    <property type="match status" value="1"/>
</dbReference>
<dbReference type="Proteomes" id="UP000321773">
    <property type="component" value="Unassembled WGS sequence"/>
</dbReference>
<dbReference type="Pfam" id="PF00672">
    <property type="entry name" value="HAMP"/>
    <property type="match status" value="1"/>
</dbReference>
<keyword evidence="7" id="KW-0812">Transmembrane</keyword>
<dbReference type="InterPro" id="IPR036890">
    <property type="entry name" value="HATPase_C_sf"/>
</dbReference>
<evidence type="ECO:0000256" key="3">
    <source>
        <dbReference type="ARBA" id="ARBA00022553"/>
    </source>
</evidence>
<evidence type="ECO:0000313" key="10">
    <source>
        <dbReference type="EMBL" id="SFS32955.1"/>
    </source>
</evidence>
<dbReference type="AlphaFoldDB" id="A0A1I6NYL4"/>
<gene>
    <name evidence="9" type="ORF">HMI01_17650</name>
    <name evidence="10" type="ORF">SAMN05421668_10171</name>
</gene>
<evidence type="ECO:0000256" key="2">
    <source>
        <dbReference type="ARBA" id="ARBA00022475"/>
    </source>
</evidence>
<keyword evidence="12" id="KW-1185">Reference proteome</keyword>
<feature type="transmembrane region" description="Helical" evidence="7">
    <location>
        <begin position="12"/>
        <end position="33"/>
    </location>
</feature>
<keyword evidence="3" id="KW-0597">Phosphoprotein</keyword>
<dbReference type="CDD" id="cd06225">
    <property type="entry name" value="HAMP"/>
    <property type="match status" value="1"/>
</dbReference>
<dbReference type="Pfam" id="PF06580">
    <property type="entry name" value="His_kinase"/>
    <property type="match status" value="1"/>
</dbReference>
<dbReference type="SMART" id="SM00304">
    <property type="entry name" value="HAMP"/>
    <property type="match status" value="1"/>
</dbReference>
<keyword evidence="2" id="KW-1003">Cell membrane</keyword>
<dbReference type="Pfam" id="PF02518">
    <property type="entry name" value="HATPase_c"/>
    <property type="match status" value="1"/>
</dbReference>
<dbReference type="STRING" id="306541.SAMN05421668_10171"/>
<evidence type="ECO:0000313" key="11">
    <source>
        <dbReference type="Proteomes" id="UP000199139"/>
    </source>
</evidence>
<keyword evidence="6 7" id="KW-0472">Membrane</keyword>
<evidence type="ECO:0000256" key="5">
    <source>
        <dbReference type="ARBA" id="ARBA00022777"/>
    </source>
</evidence>
<evidence type="ECO:0000259" key="8">
    <source>
        <dbReference type="PROSITE" id="PS50885"/>
    </source>
</evidence>
<evidence type="ECO:0000313" key="9">
    <source>
        <dbReference type="EMBL" id="GEM04777.1"/>
    </source>
</evidence>
<evidence type="ECO:0000256" key="6">
    <source>
        <dbReference type="ARBA" id="ARBA00023136"/>
    </source>
</evidence>
<keyword evidence="7" id="KW-1133">Transmembrane helix</keyword>
<dbReference type="SUPFAM" id="SSF55874">
    <property type="entry name" value="ATPase domain of HSP90 chaperone/DNA topoisomerase II/histidine kinase"/>
    <property type="match status" value="1"/>
</dbReference>
<dbReference type="PANTHER" id="PTHR34220">
    <property type="entry name" value="SENSOR HISTIDINE KINASE YPDA"/>
    <property type="match status" value="1"/>
</dbReference>
<sequence length="568" mass="65518">MKFFKKNSLQSRIFIFTLILVLIPLLLIGLVTYSNYKDLAITNLINSNKSTVTQINENLTFILEDIHDLSLFVIQSNQAQNLLQNKDDNESFSFQQQKREVEELLVHLIGSKDFIKSIHIGTNRSLLIDTNRSGATLSEEQYKTILNLNGQAHYFIDAESGLFTYSRIIKNLQDITEPVGYISIHLDIDYLNSLLTTYNKDLHENYYLIHDNQQVVLSRESRDLPQQNDKVFQDVVPLTKEISIDNYDYIQTISQLEKYPFRLVHLISLEQLLQRNVVVPRLVIGSLLVSLFVCLIVAFYFSRYIVKPIKGLELLMKEVENDNLNVSFTEKGTDEINQLGSGFNAMLKRIKFLIERVYQVEIKNKDAELKALTAQINPHFLYNTLDTIYWMSYSEGSEKSAEMAYSLSQLFRMILKEEGSVTTVENELSYVTHYLKIQEVRYQGMINFDIDVEPGIENYKTVKMVIQPLIENAITHGIEHRGHGNISIQIKTTDHYLDIKVEDDGVGADITKLLALLDDIRFKQDMKGYALRNINDRIRLNNGVDYGLIFLTNKNQGLTVIARQKKEV</sequence>
<dbReference type="PANTHER" id="PTHR34220:SF7">
    <property type="entry name" value="SENSOR HISTIDINE KINASE YPDA"/>
    <property type="match status" value="1"/>
</dbReference>
<dbReference type="InterPro" id="IPR003660">
    <property type="entry name" value="HAMP_dom"/>
</dbReference>
<keyword evidence="5 10" id="KW-0418">Kinase</keyword>
<protein>
    <submittedName>
        <fullName evidence="9 10">Histidine kinase</fullName>
    </submittedName>
</protein>
<feature type="transmembrane region" description="Helical" evidence="7">
    <location>
        <begin position="282"/>
        <end position="301"/>
    </location>
</feature>
<dbReference type="GO" id="GO:0000155">
    <property type="term" value="F:phosphorelay sensor kinase activity"/>
    <property type="evidence" value="ECO:0007669"/>
    <property type="project" value="InterPro"/>
</dbReference>
<dbReference type="InterPro" id="IPR010559">
    <property type="entry name" value="Sig_transdc_His_kin_internal"/>
</dbReference>
<evidence type="ECO:0000313" key="12">
    <source>
        <dbReference type="Proteomes" id="UP000321773"/>
    </source>
</evidence>
<reference evidence="9 12" key="2">
    <citation type="submission" date="2019-07" db="EMBL/GenBank/DDBJ databases">
        <title>Whole genome shotgun sequence of Halolactibacillus miurensis NBRC 100873.</title>
        <authorList>
            <person name="Hosoyama A."/>
            <person name="Uohara A."/>
            <person name="Ohji S."/>
            <person name="Ichikawa N."/>
        </authorList>
    </citation>
    <scope>NUCLEOTIDE SEQUENCE [LARGE SCALE GENOMIC DNA]</scope>
    <source>
        <strain evidence="9 12">NBRC 100873</strain>
    </source>
</reference>